<dbReference type="OrthoDB" id="9812484at2"/>
<proteinExistence type="predicted"/>
<dbReference type="AlphaFoldDB" id="A0A1C7EDT2"/>
<dbReference type="Gene3D" id="1.10.357.10">
    <property type="entry name" value="Tetracycline Repressor, domain 2"/>
    <property type="match status" value="1"/>
</dbReference>
<evidence type="ECO:0000256" key="2">
    <source>
        <dbReference type="ARBA" id="ARBA00023125"/>
    </source>
</evidence>
<evidence type="ECO:0000259" key="5">
    <source>
        <dbReference type="PROSITE" id="PS50977"/>
    </source>
</evidence>
<dbReference type="InterPro" id="IPR001647">
    <property type="entry name" value="HTH_TetR"/>
</dbReference>
<dbReference type="KEGG" id="pdg:BCM40_00355"/>
<feature type="DNA-binding region" description="H-T-H motif" evidence="4">
    <location>
        <begin position="25"/>
        <end position="44"/>
    </location>
</feature>
<organism evidence="6 7">
    <name type="scientific">Planococcus donghaensis</name>
    <dbReference type="NCBI Taxonomy" id="414778"/>
    <lineage>
        <taxon>Bacteria</taxon>
        <taxon>Bacillati</taxon>
        <taxon>Bacillota</taxon>
        <taxon>Bacilli</taxon>
        <taxon>Bacillales</taxon>
        <taxon>Caryophanaceae</taxon>
        <taxon>Planococcus</taxon>
    </lineage>
</organism>
<keyword evidence="1" id="KW-0805">Transcription regulation</keyword>
<evidence type="ECO:0000256" key="1">
    <source>
        <dbReference type="ARBA" id="ARBA00023015"/>
    </source>
</evidence>
<keyword evidence="7" id="KW-1185">Reference proteome</keyword>
<evidence type="ECO:0000256" key="4">
    <source>
        <dbReference type="PROSITE-ProRule" id="PRU00335"/>
    </source>
</evidence>
<evidence type="ECO:0000313" key="7">
    <source>
        <dbReference type="Proteomes" id="UP000092495"/>
    </source>
</evidence>
<keyword evidence="3" id="KW-0804">Transcription</keyword>
<dbReference type="InterPro" id="IPR036271">
    <property type="entry name" value="Tet_transcr_reg_TetR-rel_C_sf"/>
</dbReference>
<dbReference type="SUPFAM" id="SSF46689">
    <property type="entry name" value="Homeodomain-like"/>
    <property type="match status" value="1"/>
</dbReference>
<name>A0A1C7EDT2_9BACL</name>
<evidence type="ECO:0000256" key="3">
    <source>
        <dbReference type="ARBA" id="ARBA00023163"/>
    </source>
</evidence>
<feature type="domain" description="HTH tetR-type" evidence="5">
    <location>
        <begin position="2"/>
        <end position="62"/>
    </location>
</feature>
<dbReference type="PANTHER" id="PTHR47506">
    <property type="entry name" value="TRANSCRIPTIONAL REGULATORY PROTEIN"/>
    <property type="match status" value="1"/>
</dbReference>
<dbReference type="PROSITE" id="PS50977">
    <property type="entry name" value="HTH_TETR_2"/>
    <property type="match status" value="1"/>
</dbReference>
<dbReference type="Pfam" id="PF00440">
    <property type="entry name" value="TetR_N"/>
    <property type="match status" value="1"/>
</dbReference>
<keyword evidence="2 4" id="KW-0238">DNA-binding</keyword>
<sequence>MTSKKEEIIYKASLLIHSLGYTNTKLSDILTSSGIGKGQFYHYFTSKQDLADAVVEYLIGNMKHDIFDEILDRPIAPKLRLNQMLDKLCAMQFENQAQSGCALGNLAIEISENEPILRDKVASFFKQWEEKIQRALDELQQQRQLDTNLDTAKYSQAMIAMIEGAILLMKNKQDIQVLYDITDVIRTEYNLNEE</sequence>
<gene>
    <name evidence="6" type="ORF">BCM40_00355</name>
</gene>
<dbReference type="InterPro" id="IPR009057">
    <property type="entry name" value="Homeodomain-like_sf"/>
</dbReference>
<reference evidence="6" key="1">
    <citation type="submission" date="2016-10" db="EMBL/GenBank/DDBJ databases">
        <authorList>
            <person name="See-Too W.S."/>
        </authorList>
    </citation>
    <scope>NUCLEOTIDE SEQUENCE</scope>
    <source>
        <strain evidence="6">DSM 22276</strain>
    </source>
</reference>
<dbReference type="PANTHER" id="PTHR47506:SF3">
    <property type="entry name" value="HTH-TYPE TRANSCRIPTIONAL REGULATOR LMRA"/>
    <property type="match status" value="1"/>
</dbReference>
<accession>A0A1C7EDT2</accession>
<protein>
    <submittedName>
        <fullName evidence="6">TetR family transcriptional regulator</fullName>
    </submittedName>
</protein>
<dbReference type="SUPFAM" id="SSF48498">
    <property type="entry name" value="Tetracyclin repressor-like, C-terminal domain"/>
    <property type="match status" value="1"/>
</dbReference>
<dbReference type="EMBL" id="CP016543">
    <property type="protein sequence ID" value="ANU21875.1"/>
    <property type="molecule type" value="Genomic_DNA"/>
</dbReference>
<dbReference type="InterPro" id="IPR011075">
    <property type="entry name" value="TetR_C"/>
</dbReference>
<dbReference type="Proteomes" id="UP000092495">
    <property type="component" value="Chromosome"/>
</dbReference>
<dbReference type="PRINTS" id="PR00455">
    <property type="entry name" value="HTHTETR"/>
</dbReference>
<dbReference type="Pfam" id="PF16925">
    <property type="entry name" value="TetR_C_13"/>
    <property type="match status" value="1"/>
</dbReference>
<dbReference type="GO" id="GO:0003677">
    <property type="term" value="F:DNA binding"/>
    <property type="evidence" value="ECO:0007669"/>
    <property type="project" value="UniProtKB-UniRule"/>
</dbReference>
<evidence type="ECO:0000313" key="6">
    <source>
        <dbReference type="EMBL" id="ANU21875.1"/>
    </source>
</evidence>